<organism evidence="1 2">
    <name type="scientific">Oryza sativa subsp. japonica</name>
    <name type="common">Rice</name>
    <dbReference type="NCBI Taxonomy" id="39947"/>
    <lineage>
        <taxon>Eukaryota</taxon>
        <taxon>Viridiplantae</taxon>
        <taxon>Streptophyta</taxon>
        <taxon>Embryophyta</taxon>
        <taxon>Tracheophyta</taxon>
        <taxon>Spermatophyta</taxon>
        <taxon>Magnoliopsida</taxon>
        <taxon>Liliopsida</taxon>
        <taxon>Poales</taxon>
        <taxon>Poaceae</taxon>
        <taxon>BOP clade</taxon>
        <taxon>Oryzoideae</taxon>
        <taxon>Oryzeae</taxon>
        <taxon>Oryzinae</taxon>
        <taxon>Oryza</taxon>
        <taxon>Oryza sativa</taxon>
    </lineage>
</organism>
<evidence type="ECO:0000313" key="2">
    <source>
        <dbReference type="Proteomes" id="UP000059680"/>
    </source>
</evidence>
<sequence>MGNQWRWGNQAPRQRAKTARLQWIGSGRYSLLVENGNTGLGSQNFWKLVWISVGSIFFARKTPKFEIGSSRGTLGDASNTQNKPNVGLQFNGERPRSENAFACRPSLARLVESVLLPSGDAALCAAGRREVWRALPSPPHD</sequence>
<reference evidence="2" key="1">
    <citation type="journal article" date="2005" name="Nature">
        <title>The map-based sequence of the rice genome.</title>
        <authorList>
            <consortium name="International rice genome sequencing project (IRGSP)"/>
            <person name="Matsumoto T."/>
            <person name="Wu J."/>
            <person name="Kanamori H."/>
            <person name="Katayose Y."/>
            <person name="Fujisawa M."/>
            <person name="Namiki N."/>
            <person name="Mizuno H."/>
            <person name="Yamamoto K."/>
            <person name="Antonio B.A."/>
            <person name="Baba T."/>
            <person name="Sakata K."/>
            <person name="Nagamura Y."/>
            <person name="Aoki H."/>
            <person name="Arikawa K."/>
            <person name="Arita K."/>
            <person name="Bito T."/>
            <person name="Chiden Y."/>
            <person name="Fujitsuka N."/>
            <person name="Fukunaka R."/>
            <person name="Hamada M."/>
            <person name="Harada C."/>
            <person name="Hayashi A."/>
            <person name="Hijishita S."/>
            <person name="Honda M."/>
            <person name="Hosokawa S."/>
            <person name="Ichikawa Y."/>
            <person name="Idonuma A."/>
            <person name="Iijima M."/>
            <person name="Ikeda M."/>
            <person name="Ikeno M."/>
            <person name="Ito K."/>
            <person name="Ito S."/>
            <person name="Ito T."/>
            <person name="Ito Y."/>
            <person name="Ito Y."/>
            <person name="Iwabuchi A."/>
            <person name="Kamiya K."/>
            <person name="Karasawa W."/>
            <person name="Kurita K."/>
            <person name="Katagiri S."/>
            <person name="Kikuta A."/>
            <person name="Kobayashi H."/>
            <person name="Kobayashi N."/>
            <person name="Machita K."/>
            <person name="Maehara T."/>
            <person name="Masukawa M."/>
            <person name="Mizubayashi T."/>
            <person name="Mukai Y."/>
            <person name="Nagasaki H."/>
            <person name="Nagata Y."/>
            <person name="Naito S."/>
            <person name="Nakashima M."/>
            <person name="Nakama Y."/>
            <person name="Nakamichi Y."/>
            <person name="Nakamura M."/>
            <person name="Meguro A."/>
            <person name="Negishi M."/>
            <person name="Ohta I."/>
            <person name="Ohta T."/>
            <person name="Okamoto M."/>
            <person name="Ono N."/>
            <person name="Saji S."/>
            <person name="Sakaguchi M."/>
            <person name="Sakai K."/>
            <person name="Shibata M."/>
            <person name="Shimokawa T."/>
            <person name="Song J."/>
            <person name="Takazaki Y."/>
            <person name="Terasawa K."/>
            <person name="Tsugane M."/>
            <person name="Tsuji K."/>
            <person name="Ueda S."/>
            <person name="Waki K."/>
            <person name="Yamagata H."/>
            <person name="Yamamoto M."/>
            <person name="Yamamoto S."/>
            <person name="Yamane H."/>
            <person name="Yoshiki S."/>
            <person name="Yoshihara R."/>
            <person name="Yukawa K."/>
            <person name="Zhong H."/>
            <person name="Yano M."/>
            <person name="Yuan Q."/>
            <person name="Ouyang S."/>
            <person name="Liu J."/>
            <person name="Jones K.M."/>
            <person name="Gansberger K."/>
            <person name="Moffat K."/>
            <person name="Hill J."/>
            <person name="Bera J."/>
            <person name="Fadrosh D."/>
            <person name="Jin S."/>
            <person name="Johri S."/>
            <person name="Kim M."/>
            <person name="Overton L."/>
            <person name="Reardon M."/>
            <person name="Tsitrin T."/>
            <person name="Vuong H."/>
            <person name="Weaver B."/>
            <person name="Ciecko A."/>
            <person name="Tallon L."/>
            <person name="Jackson J."/>
            <person name="Pai G."/>
            <person name="Aken S.V."/>
            <person name="Utterback T."/>
            <person name="Reidmuller S."/>
            <person name="Feldblyum T."/>
            <person name="Hsiao J."/>
            <person name="Zismann V."/>
            <person name="Iobst S."/>
            <person name="de Vazeille A.R."/>
            <person name="Buell C.R."/>
            <person name="Ying K."/>
            <person name="Li Y."/>
            <person name="Lu T."/>
            <person name="Huang Y."/>
            <person name="Zhao Q."/>
            <person name="Feng Q."/>
            <person name="Zhang L."/>
            <person name="Zhu J."/>
            <person name="Weng Q."/>
            <person name="Mu J."/>
            <person name="Lu Y."/>
            <person name="Fan D."/>
            <person name="Liu Y."/>
            <person name="Guan J."/>
            <person name="Zhang Y."/>
            <person name="Yu S."/>
            <person name="Liu X."/>
            <person name="Zhang Y."/>
            <person name="Hong G."/>
            <person name="Han B."/>
            <person name="Choisne N."/>
            <person name="Demange N."/>
            <person name="Orjeda G."/>
            <person name="Samain S."/>
            <person name="Cattolico L."/>
            <person name="Pelletier E."/>
            <person name="Couloux A."/>
            <person name="Segurens B."/>
            <person name="Wincker P."/>
            <person name="D'Hont A."/>
            <person name="Scarpelli C."/>
            <person name="Weissenbach J."/>
            <person name="Salanoubat M."/>
            <person name="Quetier F."/>
            <person name="Yu Y."/>
            <person name="Kim H.R."/>
            <person name="Rambo T."/>
            <person name="Currie J."/>
            <person name="Collura K."/>
            <person name="Luo M."/>
            <person name="Yang T."/>
            <person name="Ammiraju J.S.S."/>
            <person name="Engler F."/>
            <person name="Soderlund C."/>
            <person name="Wing R.A."/>
            <person name="Palmer L.E."/>
            <person name="de la Bastide M."/>
            <person name="Spiegel L."/>
            <person name="Nascimento L."/>
            <person name="Zutavern T."/>
            <person name="O'Shaughnessy A."/>
            <person name="Dike S."/>
            <person name="Dedhia N."/>
            <person name="Preston R."/>
            <person name="Balija V."/>
            <person name="McCombie W.R."/>
            <person name="Chow T."/>
            <person name="Chen H."/>
            <person name="Chung M."/>
            <person name="Chen C."/>
            <person name="Shaw J."/>
            <person name="Wu H."/>
            <person name="Hsiao K."/>
            <person name="Chao Y."/>
            <person name="Chu M."/>
            <person name="Cheng C."/>
            <person name="Hour A."/>
            <person name="Lee P."/>
            <person name="Lin S."/>
            <person name="Lin Y."/>
            <person name="Liou J."/>
            <person name="Liu S."/>
            <person name="Hsing Y."/>
            <person name="Raghuvanshi S."/>
            <person name="Mohanty A."/>
            <person name="Bharti A.K."/>
            <person name="Gaur A."/>
            <person name="Gupta V."/>
            <person name="Kumar D."/>
            <person name="Ravi V."/>
            <person name="Vij S."/>
            <person name="Kapur A."/>
            <person name="Khurana P."/>
            <person name="Khurana P."/>
            <person name="Khurana J.P."/>
            <person name="Tyagi A.K."/>
            <person name="Gaikwad K."/>
            <person name="Singh A."/>
            <person name="Dalal V."/>
            <person name="Srivastava S."/>
            <person name="Dixit A."/>
            <person name="Pal A.K."/>
            <person name="Ghazi I.A."/>
            <person name="Yadav M."/>
            <person name="Pandit A."/>
            <person name="Bhargava A."/>
            <person name="Sureshbabu K."/>
            <person name="Batra K."/>
            <person name="Sharma T.R."/>
            <person name="Mohapatra T."/>
            <person name="Singh N.K."/>
            <person name="Messing J."/>
            <person name="Nelson A.B."/>
            <person name="Fuks G."/>
            <person name="Kavchok S."/>
            <person name="Keizer G."/>
            <person name="Linton E."/>
            <person name="Llaca V."/>
            <person name="Song R."/>
            <person name="Tanyolac B."/>
            <person name="Young S."/>
            <person name="Ho-Il K."/>
            <person name="Hahn J.H."/>
            <person name="Sangsakoo G."/>
            <person name="Vanavichit A."/>
            <person name="de Mattos Luiz.A.T."/>
            <person name="Zimmer P.D."/>
            <person name="Malone G."/>
            <person name="Dellagostin O."/>
            <person name="de Oliveira A.C."/>
            <person name="Bevan M."/>
            <person name="Bancroft I."/>
            <person name="Minx P."/>
            <person name="Cordum H."/>
            <person name="Wilson R."/>
            <person name="Cheng Z."/>
            <person name="Jin W."/>
            <person name="Jiang J."/>
            <person name="Leong S.A."/>
            <person name="Iwama H."/>
            <person name="Gojobori T."/>
            <person name="Itoh T."/>
            <person name="Niimura Y."/>
            <person name="Fujii Y."/>
            <person name="Habara T."/>
            <person name="Sakai H."/>
            <person name="Sato Y."/>
            <person name="Wilson G."/>
            <person name="Kumar K."/>
            <person name="McCouch S."/>
            <person name="Juretic N."/>
            <person name="Hoen D."/>
            <person name="Wright S."/>
            <person name="Bruskiewich R."/>
            <person name="Bureau T."/>
            <person name="Miyao A."/>
            <person name="Hirochika H."/>
            <person name="Nishikawa T."/>
            <person name="Kadowaki K."/>
            <person name="Sugiura M."/>
            <person name="Burr B."/>
            <person name="Sasaki T."/>
        </authorList>
    </citation>
    <scope>NUCLEOTIDE SEQUENCE [LARGE SCALE GENOMIC DNA]</scope>
    <source>
        <strain evidence="2">cv. Nipponbare</strain>
    </source>
</reference>
<reference evidence="1 2" key="2">
    <citation type="journal article" date="2013" name="Plant Cell Physiol.">
        <title>Rice Annotation Project Database (RAP-DB): an integrative and interactive database for rice genomics.</title>
        <authorList>
            <person name="Sakai H."/>
            <person name="Lee S.S."/>
            <person name="Tanaka T."/>
            <person name="Numa H."/>
            <person name="Kim J."/>
            <person name="Kawahara Y."/>
            <person name="Wakimoto H."/>
            <person name="Yang C.C."/>
            <person name="Iwamoto M."/>
            <person name="Abe T."/>
            <person name="Yamada Y."/>
            <person name="Muto A."/>
            <person name="Inokuchi H."/>
            <person name="Ikemura T."/>
            <person name="Matsumoto T."/>
            <person name="Sasaki T."/>
            <person name="Itoh T."/>
        </authorList>
    </citation>
    <scope>NUCLEOTIDE SEQUENCE [LARGE SCALE GENOMIC DNA]</scope>
    <source>
        <strain evidence="2">cv. Nipponbare</strain>
    </source>
</reference>
<protein>
    <submittedName>
        <fullName evidence="1">Os11g0163550 protein</fullName>
    </submittedName>
</protein>
<keyword evidence="2" id="KW-1185">Reference proteome</keyword>
<proteinExistence type="predicted"/>
<dbReference type="EMBL" id="AP014967">
    <property type="protein sequence ID" value="BAT12815.1"/>
    <property type="molecule type" value="Genomic_DNA"/>
</dbReference>
<evidence type="ECO:0000313" key="1">
    <source>
        <dbReference type="EMBL" id="BAT12815.1"/>
    </source>
</evidence>
<dbReference type="Proteomes" id="UP000059680">
    <property type="component" value="Chromosome 11"/>
</dbReference>
<dbReference type="PaxDb" id="39947-A0A0P0XZ34"/>
<name>A0A0P0XZ34_ORYSJ</name>
<reference evidence="1 2" key="3">
    <citation type="journal article" date="2013" name="Rice">
        <title>Improvement of the Oryza sativa Nipponbare reference genome using next generation sequence and optical map data.</title>
        <authorList>
            <person name="Kawahara Y."/>
            <person name="de la Bastide M."/>
            <person name="Hamilton J.P."/>
            <person name="Kanamori H."/>
            <person name="McCombie W.R."/>
            <person name="Ouyang S."/>
            <person name="Schwartz D.C."/>
            <person name="Tanaka T."/>
            <person name="Wu J."/>
            <person name="Zhou S."/>
            <person name="Childs K.L."/>
            <person name="Davidson R.M."/>
            <person name="Lin H."/>
            <person name="Quesada-Ocampo L."/>
            <person name="Vaillancourt B."/>
            <person name="Sakai H."/>
            <person name="Lee S.S."/>
            <person name="Kim J."/>
            <person name="Numa H."/>
            <person name="Itoh T."/>
            <person name="Buell C.R."/>
            <person name="Matsumoto T."/>
        </authorList>
    </citation>
    <scope>NUCLEOTIDE SEQUENCE [LARGE SCALE GENOMIC DNA]</scope>
    <source>
        <strain evidence="2">cv. Nipponbare</strain>
    </source>
</reference>
<accession>A0A0P0XZ34</accession>
<dbReference type="InParanoid" id="A0A0P0XZ34"/>
<gene>
    <name evidence="1" type="ordered locus">Os11g0163550</name>
    <name evidence="1" type="ORF">OSNPB_110163550</name>
</gene>
<dbReference type="AlphaFoldDB" id="A0A0P0XZ34"/>